<gene>
    <name evidence="1" type="ORF">L1987_35919</name>
</gene>
<reference evidence="1 2" key="2">
    <citation type="journal article" date="2022" name="Mol. Ecol. Resour.">
        <title>The genomes of chicory, endive, great burdock and yacon provide insights into Asteraceae paleo-polyploidization history and plant inulin production.</title>
        <authorList>
            <person name="Fan W."/>
            <person name="Wang S."/>
            <person name="Wang H."/>
            <person name="Wang A."/>
            <person name="Jiang F."/>
            <person name="Liu H."/>
            <person name="Zhao H."/>
            <person name="Xu D."/>
            <person name="Zhang Y."/>
        </authorList>
    </citation>
    <scope>NUCLEOTIDE SEQUENCE [LARGE SCALE GENOMIC DNA]</scope>
    <source>
        <strain evidence="2">cv. Yunnan</strain>
        <tissue evidence="1">Leaves</tissue>
    </source>
</reference>
<organism evidence="1 2">
    <name type="scientific">Smallanthus sonchifolius</name>
    <dbReference type="NCBI Taxonomy" id="185202"/>
    <lineage>
        <taxon>Eukaryota</taxon>
        <taxon>Viridiplantae</taxon>
        <taxon>Streptophyta</taxon>
        <taxon>Embryophyta</taxon>
        <taxon>Tracheophyta</taxon>
        <taxon>Spermatophyta</taxon>
        <taxon>Magnoliopsida</taxon>
        <taxon>eudicotyledons</taxon>
        <taxon>Gunneridae</taxon>
        <taxon>Pentapetalae</taxon>
        <taxon>asterids</taxon>
        <taxon>campanulids</taxon>
        <taxon>Asterales</taxon>
        <taxon>Asteraceae</taxon>
        <taxon>Asteroideae</taxon>
        <taxon>Heliantheae alliance</taxon>
        <taxon>Millerieae</taxon>
        <taxon>Smallanthus</taxon>
    </lineage>
</organism>
<dbReference type="EMBL" id="CM042029">
    <property type="protein sequence ID" value="KAI3793302.1"/>
    <property type="molecule type" value="Genomic_DNA"/>
</dbReference>
<evidence type="ECO:0000313" key="1">
    <source>
        <dbReference type="EMBL" id="KAI3793302.1"/>
    </source>
</evidence>
<accession>A0ACB9HEG1</accession>
<keyword evidence="2" id="KW-1185">Reference proteome</keyword>
<sequence>MINQQNRYSSIRNHISKGTPKEALVVYTQNRLCLLTLAPLIFKACASLSMIHYGKAMQAESIKAGVESDVVVGTSIVNVYGKCCDVINARKVFDEMPVKNVVTWNAMIGVYMRNGATDTALCLFEKMSDRTAVPWIEMIAGYAKTGDIEMARCLFDRVPLSLKNVVTWTVMVDGTRGTGR</sequence>
<dbReference type="Proteomes" id="UP001056120">
    <property type="component" value="Linkage Group LG12"/>
</dbReference>
<reference evidence="2" key="1">
    <citation type="journal article" date="2022" name="Mol. Ecol. Resour.">
        <title>The genomes of chicory, endive, great burdock and yacon provide insights into Asteraceae palaeo-polyploidization history and plant inulin production.</title>
        <authorList>
            <person name="Fan W."/>
            <person name="Wang S."/>
            <person name="Wang H."/>
            <person name="Wang A."/>
            <person name="Jiang F."/>
            <person name="Liu H."/>
            <person name="Zhao H."/>
            <person name="Xu D."/>
            <person name="Zhang Y."/>
        </authorList>
    </citation>
    <scope>NUCLEOTIDE SEQUENCE [LARGE SCALE GENOMIC DNA]</scope>
    <source>
        <strain evidence="2">cv. Yunnan</strain>
    </source>
</reference>
<comment type="caution">
    <text evidence="1">The sequence shown here is derived from an EMBL/GenBank/DDBJ whole genome shotgun (WGS) entry which is preliminary data.</text>
</comment>
<protein>
    <submittedName>
        <fullName evidence="1">Uncharacterized protein</fullName>
    </submittedName>
</protein>
<proteinExistence type="predicted"/>
<name>A0ACB9HEG1_9ASTR</name>
<evidence type="ECO:0000313" key="2">
    <source>
        <dbReference type="Proteomes" id="UP001056120"/>
    </source>
</evidence>